<dbReference type="EMBL" id="JACCBU010000001">
    <property type="protein sequence ID" value="NYE72910.1"/>
    <property type="molecule type" value="Genomic_DNA"/>
</dbReference>
<sequence length="227" mass="23622">MTSRNTIDRLGLLLAARIAAFLLAGVGILGGLACYLIPSPAGSIGGRAVGYLLGTPAAVELPESCESGPVRRRSGGTRNVTCKGATWTIDGREESGTLYGELAQVSDGGYLKHVVARVYEKSAYLAPPALEFSAGIAPPVLLGFGLLAGILSIPCWLHPGLRETLAGWEVEDVMLCALVGLALAASIGAIPGFLLADDDENRLTAVAVVVGSVICVGLGIRHRRRRY</sequence>
<keyword evidence="1" id="KW-0472">Membrane</keyword>
<reference evidence="2 3" key="1">
    <citation type="submission" date="2020-07" db="EMBL/GenBank/DDBJ databases">
        <title>Sequencing the genomes of 1000 actinobacteria strains.</title>
        <authorList>
            <person name="Klenk H.-P."/>
        </authorList>
    </citation>
    <scope>NUCLEOTIDE SEQUENCE [LARGE SCALE GENOMIC DNA]</scope>
    <source>
        <strain evidence="2 3">DSM 22083</strain>
    </source>
</reference>
<keyword evidence="1" id="KW-1133">Transmembrane helix</keyword>
<keyword evidence="1" id="KW-0812">Transmembrane</keyword>
<dbReference type="RefSeq" id="WP_179754036.1">
    <property type="nucleotide sequence ID" value="NZ_JACCBU010000001.1"/>
</dbReference>
<evidence type="ECO:0000313" key="3">
    <source>
        <dbReference type="Proteomes" id="UP000569914"/>
    </source>
</evidence>
<protein>
    <submittedName>
        <fullName evidence="2">Uncharacterized protein</fullName>
    </submittedName>
</protein>
<keyword evidence="3" id="KW-1185">Reference proteome</keyword>
<proteinExistence type="predicted"/>
<comment type="caution">
    <text evidence="2">The sequence shown here is derived from an EMBL/GenBank/DDBJ whole genome shotgun (WGS) entry which is preliminary data.</text>
</comment>
<gene>
    <name evidence="2" type="ORF">BKA15_004239</name>
</gene>
<accession>A0A7Y9IA53</accession>
<feature type="transmembrane region" description="Helical" evidence="1">
    <location>
        <begin position="12"/>
        <end position="38"/>
    </location>
</feature>
<dbReference type="Proteomes" id="UP000569914">
    <property type="component" value="Unassembled WGS sequence"/>
</dbReference>
<feature type="transmembrane region" description="Helical" evidence="1">
    <location>
        <begin position="173"/>
        <end position="196"/>
    </location>
</feature>
<feature type="transmembrane region" description="Helical" evidence="1">
    <location>
        <begin position="140"/>
        <end position="161"/>
    </location>
</feature>
<name>A0A7Y9IA53_9ACTN</name>
<evidence type="ECO:0000313" key="2">
    <source>
        <dbReference type="EMBL" id="NYE72910.1"/>
    </source>
</evidence>
<dbReference type="AlphaFoldDB" id="A0A7Y9IA53"/>
<feature type="transmembrane region" description="Helical" evidence="1">
    <location>
        <begin position="202"/>
        <end position="220"/>
    </location>
</feature>
<organism evidence="2 3">
    <name type="scientific">Microlunatus parietis</name>
    <dbReference type="NCBI Taxonomy" id="682979"/>
    <lineage>
        <taxon>Bacteria</taxon>
        <taxon>Bacillati</taxon>
        <taxon>Actinomycetota</taxon>
        <taxon>Actinomycetes</taxon>
        <taxon>Propionibacteriales</taxon>
        <taxon>Propionibacteriaceae</taxon>
        <taxon>Microlunatus</taxon>
    </lineage>
</organism>
<dbReference type="PROSITE" id="PS51257">
    <property type="entry name" value="PROKAR_LIPOPROTEIN"/>
    <property type="match status" value="1"/>
</dbReference>
<evidence type="ECO:0000256" key="1">
    <source>
        <dbReference type="SAM" id="Phobius"/>
    </source>
</evidence>